<dbReference type="InterPro" id="IPR036188">
    <property type="entry name" value="FAD/NAD-bd_sf"/>
</dbReference>
<keyword evidence="1" id="KW-0285">Flavoprotein</keyword>
<dbReference type="PANTHER" id="PTHR43098:SF5">
    <property type="entry name" value="DUAL-FUNCTIONAL MONOOXYGENASE_METHYLTRANSFERASE PSOF"/>
    <property type="match status" value="1"/>
</dbReference>
<dbReference type="GO" id="GO:0050660">
    <property type="term" value="F:flavin adenine dinucleotide binding"/>
    <property type="evidence" value="ECO:0007669"/>
    <property type="project" value="InterPro"/>
</dbReference>
<dbReference type="GO" id="GO:0004499">
    <property type="term" value="F:N,N-dimethylaniline monooxygenase activity"/>
    <property type="evidence" value="ECO:0007669"/>
    <property type="project" value="InterPro"/>
</dbReference>
<dbReference type="InterPro" id="IPR050775">
    <property type="entry name" value="FAD-binding_Monooxygenases"/>
</dbReference>
<evidence type="ECO:0000256" key="4">
    <source>
        <dbReference type="ARBA" id="ARBA00023002"/>
    </source>
</evidence>
<evidence type="ECO:0000256" key="2">
    <source>
        <dbReference type="ARBA" id="ARBA00022827"/>
    </source>
</evidence>
<evidence type="ECO:0000313" key="5">
    <source>
        <dbReference type="EMBL" id="BEI87924.1"/>
    </source>
</evidence>
<dbReference type="AlphaFoldDB" id="A0AA48HYM0"/>
<proteinExistence type="predicted"/>
<gene>
    <name evidence="5" type="ORF">CcaverHIS019_0106420</name>
</gene>
<evidence type="ECO:0000256" key="3">
    <source>
        <dbReference type="ARBA" id="ARBA00022857"/>
    </source>
</evidence>
<dbReference type="InterPro" id="IPR020946">
    <property type="entry name" value="Flavin_mOase-like"/>
</dbReference>
<evidence type="ECO:0000313" key="6">
    <source>
        <dbReference type="Proteomes" id="UP001233271"/>
    </source>
</evidence>
<dbReference type="GeneID" id="85491795"/>
<keyword evidence="4" id="KW-0560">Oxidoreductase</keyword>
<evidence type="ECO:0008006" key="7">
    <source>
        <dbReference type="Google" id="ProtNLM"/>
    </source>
</evidence>
<keyword evidence="6" id="KW-1185">Reference proteome</keyword>
<dbReference type="GO" id="GO:0050661">
    <property type="term" value="F:NADP binding"/>
    <property type="evidence" value="ECO:0007669"/>
    <property type="project" value="InterPro"/>
</dbReference>
<organism evidence="5 6">
    <name type="scientific">Cutaneotrichosporon cavernicola</name>
    <dbReference type="NCBI Taxonomy" id="279322"/>
    <lineage>
        <taxon>Eukaryota</taxon>
        <taxon>Fungi</taxon>
        <taxon>Dikarya</taxon>
        <taxon>Basidiomycota</taxon>
        <taxon>Agaricomycotina</taxon>
        <taxon>Tremellomycetes</taxon>
        <taxon>Trichosporonales</taxon>
        <taxon>Trichosporonaceae</taxon>
        <taxon>Cutaneotrichosporon</taxon>
    </lineage>
</organism>
<name>A0AA48HYM0_9TREE</name>
<dbReference type="KEGG" id="ccac:CcaHIS019_0106420"/>
<dbReference type="EMBL" id="AP028212">
    <property type="protein sequence ID" value="BEI87924.1"/>
    <property type="molecule type" value="Genomic_DNA"/>
</dbReference>
<dbReference type="Pfam" id="PF00743">
    <property type="entry name" value="FMO-like"/>
    <property type="match status" value="1"/>
</dbReference>
<sequence length="568" mass="63010">MTASNATAAHNVDYDAVIIGAGFAGLYQLYKLRDRLGLNVHLFEKGSGVGGTWFWNKYPGAMSDTESPFYRYSFDDDFLADWDWQRKYIDQPDILAYLEETVRRFDLGRNIKLNTEVTGMVWSDDGHWSVRTADGRTVTSTYVVTALGLLSATNWPAIPGLGDFKGRLVHTAEYPDDLDIAGKRVGIIGTGSTGCQFIVASAPVVEKLTVFQRSPQYSVPSGNGPVEEGEVDGYKARWGEILPQIRESAVAFGFKESTVPTMSVSAEERERVFQQAWDRGNGFYYMFGTFCDLATDSEANEAAAAFIRKKIKETVKDPATAERLTPLTPYAKRPLCNHEYYEVYNRSNVELVSIREDDTPIERVTARGVLTSDGREHALDVLVLATGFDAVDGNYRKLDLWGRQHINKHWDPAPTSYMGIMTAGFPNMFMVVGPNGPFVNIVAGIEVQVEFITRLVQAAEVRGKIVEATKEAEDAWTETCKTIAEMTLFAKEQSWIFGANIPGKRHSVLFYLGGLKNYRDCLETSVRNGMQGFAFPNETTVGSKVEAAVSESKDGEAEHIEVAPAQVT</sequence>
<dbReference type="Gene3D" id="3.50.50.60">
    <property type="entry name" value="FAD/NAD(P)-binding domain"/>
    <property type="match status" value="2"/>
</dbReference>
<keyword evidence="3" id="KW-0521">NADP</keyword>
<dbReference type="RefSeq" id="XP_060453190.1">
    <property type="nucleotide sequence ID" value="XM_060602589.1"/>
</dbReference>
<reference evidence="5" key="1">
    <citation type="journal article" date="2023" name="BMC Genomics">
        <title>Chromosome-level genome assemblies of Cutaneotrichosporon spp. (Trichosporonales, Basidiomycota) reveal imbalanced evolution between nucleotide sequences and chromosome synteny.</title>
        <authorList>
            <person name="Kobayashi Y."/>
            <person name="Kayamori A."/>
            <person name="Aoki K."/>
            <person name="Shiwa Y."/>
            <person name="Matsutani M."/>
            <person name="Fujita N."/>
            <person name="Sugita T."/>
            <person name="Iwasaki W."/>
            <person name="Tanaka N."/>
            <person name="Takashima M."/>
        </authorList>
    </citation>
    <scope>NUCLEOTIDE SEQUENCE</scope>
    <source>
        <strain evidence="5">HIS019</strain>
    </source>
</reference>
<accession>A0AA48HYM0</accession>
<protein>
    <recommendedName>
        <fullName evidence="7">Cyclohexanone monooxygenase</fullName>
    </recommendedName>
</protein>
<dbReference type="SUPFAM" id="SSF51905">
    <property type="entry name" value="FAD/NAD(P)-binding domain"/>
    <property type="match status" value="3"/>
</dbReference>
<evidence type="ECO:0000256" key="1">
    <source>
        <dbReference type="ARBA" id="ARBA00022630"/>
    </source>
</evidence>
<keyword evidence="2" id="KW-0274">FAD</keyword>
<dbReference type="Proteomes" id="UP001233271">
    <property type="component" value="Chromosome 1"/>
</dbReference>
<dbReference type="PANTHER" id="PTHR43098">
    <property type="entry name" value="L-ORNITHINE N(5)-MONOOXYGENASE-RELATED"/>
    <property type="match status" value="1"/>
</dbReference>